<feature type="domain" description="tRNA/rRNA methyltransferase SpoU type" evidence="3">
    <location>
        <begin position="150"/>
        <end position="262"/>
    </location>
</feature>
<dbReference type="InterPro" id="IPR001537">
    <property type="entry name" value="SpoU_MeTrfase"/>
</dbReference>
<name>A0AAV4M4Q4_BABCB</name>
<dbReference type="GeneID" id="94197285"/>
<dbReference type="CDD" id="cd18095">
    <property type="entry name" value="SpoU-like_rRNA-MTase"/>
    <property type="match status" value="1"/>
</dbReference>
<reference evidence="4 5" key="1">
    <citation type="submission" date="2021-06" db="EMBL/GenBank/DDBJ databases">
        <title>Genome sequence of Babesia caballi.</title>
        <authorList>
            <person name="Yamagishi J."/>
            <person name="Kidaka T."/>
            <person name="Ochi A."/>
        </authorList>
    </citation>
    <scope>NUCLEOTIDE SEQUENCE [LARGE SCALE GENOMIC DNA]</scope>
    <source>
        <strain evidence="4">USDA-D6B2</strain>
    </source>
</reference>
<evidence type="ECO:0000256" key="1">
    <source>
        <dbReference type="ARBA" id="ARBA00022603"/>
    </source>
</evidence>
<protein>
    <submittedName>
        <fullName evidence="4">RNA methyltransferase, putative</fullName>
    </submittedName>
</protein>
<organism evidence="4 5">
    <name type="scientific">Babesia caballi</name>
    <dbReference type="NCBI Taxonomy" id="5871"/>
    <lineage>
        <taxon>Eukaryota</taxon>
        <taxon>Sar</taxon>
        <taxon>Alveolata</taxon>
        <taxon>Apicomplexa</taxon>
        <taxon>Aconoidasida</taxon>
        <taxon>Piroplasmida</taxon>
        <taxon>Babesiidae</taxon>
        <taxon>Babesia</taxon>
    </lineage>
</organism>
<dbReference type="Pfam" id="PF00588">
    <property type="entry name" value="SpoU_methylase"/>
    <property type="match status" value="1"/>
</dbReference>
<dbReference type="InterPro" id="IPR051259">
    <property type="entry name" value="rRNA_Methyltransferase"/>
</dbReference>
<dbReference type="GO" id="GO:0008173">
    <property type="term" value="F:RNA methyltransferase activity"/>
    <property type="evidence" value="ECO:0007669"/>
    <property type="project" value="InterPro"/>
</dbReference>
<dbReference type="PANTHER" id="PTHR43191:SF2">
    <property type="entry name" value="RRNA METHYLTRANSFERASE 3, MITOCHONDRIAL"/>
    <property type="match status" value="1"/>
</dbReference>
<dbReference type="SUPFAM" id="SSF75217">
    <property type="entry name" value="alpha/beta knot"/>
    <property type="match status" value="1"/>
</dbReference>
<comment type="caution">
    <text evidence="4">The sequence shown here is derived from an EMBL/GenBank/DDBJ whole genome shotgun (WGS) entry which is preliminary data.</text>
</comment>
<dbReference type="GO" id="GO:0003723">
    <property type="term" value="F:RNA binding"/>
    <property type="evidence" value="ECO:0007669"/>
    <property type="project" value="InterPro"/>
</dbReference>
<dbReference type="EMBL" id="BPLF01000005">
    <property type="protein sequence ID" value="GIX65804.1"/>
    <property type="molecule type" value="Genomic_DNA"/>
</dbReference>
<dbReference type="AlphaFoldDB" id="A0AAV4M4Q4"/>
<dbReference type="PANTHER" id="PTHR43191">
    <property type="entry name" value="RRNA METHYLTRANSFERASE 3"/>
    <property type="match status" value="1"/>
</dbReference>
<evidence type="ECO:0000313" key="4">
    <source>
        <dbReference type="EMBL" id="GIX65804.1"/>
    </source>
</evidence>
<evidence type="ECO:0000259" key="3">
    <source>
        <dbReference type="Pfam" id="PF00588"/>
    </source>
</evidence>
<keyword evidence="1 4" id="KW-0489">Methyltransferase</keyword>
<dbReference type="InterPro" id="IPR029028">
    <property type="entry name" value="Alpha/beta_knot_MTases"/>
</dbReference>
<keyword evidence="2" id="KW-0808">Transferase</keyword>
<evidence type="ECO:0000313" key="5">
    <source>
        <dbReference type="Proteomes" id="UP001497744"/>
    </source>
</evidence>
<dbReference type="Gene3D" id="3.40.1280.10">
    <property type="match status" value="1"/>
</dbReference>
<dbReference type="Proteomes" id="UP001497744">
    <property type="component" value="Unassembled WGS sequence"/>
</dbReference>
<keyword evidence="5" id="KW-1185">Reference proteome</keyword>
<gene>
    <name evidence="4" type="ORF">BcabD6B2_52390</name>
</gene>
<dbReference type="GO" id="GO:0006396">
    <property type="term" value="P:RNA processing"/>
    <property type="evidence" value="ECO:0007669"/>
    <property type="project" value="InterPro"/>
</dbReference>
<sequence>MIPSNHVVRRFQGKVPVVFYGRTCCSSRSTAALSLASHVAAKDAKLAGPETRHVGQRGPAHAAAHPVQVQPRVHNPDETRRGAGDNGRLQGTLQSRTAGRQELVAVLSQRHDCGIEARRHHCGGTGAKTKRATQYEVGIVSCWSLTVTRLVVALDNVRYPQNIGNIVRTAVGLNVDALFYLRGTADPFDWKVSCITGGLQYMLPYQTGDVKALKRFCKNHKLTPVVAHLEGKEVDDVEITQGLCVILSNESQGPDPEILKFAKR</sequence>
<dbReference type="GO" id="GO:0032259">
    <property type="term" value="P:methylation"/>
    <property type="evidence" value="ECO:0007669"/>
    <property type="project" value="UniProtKB-KW"/>
</dbReference>
<accession>A0AAV4M4Q4</accession>
<dbReference type="RefSeq" id="XP_067717873.1">
    <property type="nucleotide sequence ID" value="XM_067861772.1"/>
</dbReference>
<proteinExistence type="predicted"/>
<evidence type="ECO:0000256" key="2">
    <source>
        <dbReference type="ARBA" id="ARBA00022679"/>
    </source>
</evidence>
<dbReference type="InterPro" id="IPR029026">
    <property type="entry name" value="tRNA_m1G_MTases_N"/>
</dbReference>